<name>A0A1M5N4D4_9FLAO</name>
<proteinExistence type="predicted"/>
<evidence type="ECO:0008006" key="3">
    <source>
        <dbReference type="Google" id="ProtNLM"/>
    </source>
</evidence>
<dbReference type="Proteomes" id="UP000184532">
    <property type="component" value="Unassembled WGS sequence"/>
</dbReference>
<evidence type="ECO:0000313" key="2">
    <source>
        <dbReference type="Proteomes" id="UP000184532"/>
    </source>
</evidence>
<dbReference type="STRING" id="570519.SAMN04488116_2635"/>
<dbReference type="OrthoDB" id="1493972at2"/>
<organism evidence="1 2">
    <name type="scientific">Flagellimonas flava</name>
    <dbReference type="NCBI Taxonomy" id="570519"/>
    <lineage>
        <taxon>Bacteria</taxon>
        <taxon>Pseudomonadati</taxon>
        <taxon>Bacteroidota</taxon>
        <taxon>Flavobacteriia</taxon>
        <taxon>Flavobacteriales</taxon>
        <taxon>Flavobacteriaceae</taxon>
        <taxon>Flagellimonas</taxon>
    </lineage>
</organism>
<dbReference type="AlphaFoldDB" id="A0A1M5N4D4"/>
<protein>
    <recommendedName>
        <fullName evidence="3">Lipocalin-like domain-containing protein</fullName>
    </recommendedName>
</protein>
<dbReference type="PROSITE" id="PS51257">
    <property type="entry name" value="PROKAR_LIPOPROTEIN"/>
    <property type="match status" value="1"/>
</dbReference>
<dbReference type="RefSeq" id="WP_073180366.1">
    <property type="nucleotide sequence ID" value="NZ_FQWL01000004.1"/>
</dbReference>
<dbReference type="Gene3D" id="2.40.128.490">
    <property type="entry name" value="Uncharacterised protein PF14869, DUF4488"/>
    <property type="match status" value="1"/>
</dbReference>
<keyword evidence="2" id="KW-1185">Reference proteome</keyword>
<evidence type="ECO:0000313" key="1">
    <source>
        <dbReference type="EMBL" id="SHG84039.1"/>
    </source>
</evidence>
<reference evidence="2" key="1">
    <citation type="submission" date="2016-11" db="EMBL/GenBank/DDBJ databases">
        <authorList>
            <person name="Varghese N."/>
            <person name="Submissions S."/>
        </authorList>
    </citation>
    <scope>NUCLEOTIDE SEQUENCE [LARGE SCALE GENOMIC DNA]</scope>
    <source>
        <strain evidence="2">DSM 22638</strain>
    </source>
</reference>
<sequence>MKRILLVLMILAVFSCEQTNKDIPKEGFTNSKGIVGSWKLVYGEIKEGDSIQIKDLSKSDFIKLINKDHFAFFNQPTTGGDGFYAGGGSYSLDGNNYVEKLEYIAVDEVRGHEFQFQIEIKGDTLIQSGIEDVPEARIKRHIIEKYVRIDQKSLEK</sequence>
<dbReference type="EMBL" id="FQWL01000004">
    <property type="protein sequence ID" value="SHG84039.1"/>
    <property type="molecule type" value="Genomic_DNA"/>
</dbReference>
<accession>A0A1M5N4D4</accession>
<gene>
    <name evidence="1" type="ORF">SAMN04488116_2635</name>
</gene>